<name>A0A1D3TU15_9FIRM</name>
<dbReference type="InterPro" id="IPR038740">
    <property type="entry name" value="BioF2-like_GNAT_dom"/>
</dbReference>
<dbReference type="STRING" id="1619234.SAMN05421730_1010110"/>
<organism evidence="2 3">
    <name type="scientific">Anaerobium acetethylicum</name>
    <dbReference type="NCBI Taxonomy" id="1619234"/>
    <lineage>
        <taxon>Bacteria</taxon>
        <taxon>Bacillati</taxon>
        <taxon>Bacillota</taxon>
        <taxon>Clostridia</taxon>
        <taxon>Lachnospirales</taxon>
        <taxon>Lachnospiraceae</taxon>
        <taxon>Anaerobium</taxon>
    </lineage>
</organism>
<dbReference type="PANTHER" id="PTHR36174">
    <property type="entry name" value="LIPID II:GLYCINE GLYCYLTRANSFERASE"/>
    <property type="match status" value="1"/>
</dbReference>
<evidence type="ECO:0000259" key="1">
    <source>
        <dbReference type="Pfam" id="PF13480"/>
    </source>
</evidence>
<dbReference type="PANTHER" id="PTHR36174:SF1">
    <property type="entry name" value="LIPID II:GLYCINE GLYCYLTRANSFERASE"/>
    <property type="match status" value="1"/>
</dbReference>
<sequence>MNMPDIYFEEYWGLLNAEHDGGVYDSYTYEDENGQVVYRFIKRPTMILPDTYDITTPYGFSGPVVTWCKPGKRKDLVRNFDFNFQNYCRAHGIVAEYVRFSPWLKNHEDYSDIYEMKYNKYTVGVDLTKDFFNEEFSSKIRNRIRKAEKSGVRVEFDFHGETADELLGLYNLMAEKNHIGEQYRFTSRFMSDMVKACRNHQFIINVLHNEKVISSAMFIHGGEYIHYHLAGNDPECYEYQGSSLIIAKACEWGKSNGKIAMHLGGGPQGPDGSLLHFKKQFTKEGIFEFYVGKKIRLNDLYQQLVEIKGEHSDYFPAYR</sequence>
<dbReference type="AlphaFoldDB" id="A0A1D3TU15"/>
<keyword evidence="3" id="KW-1185">Reference proteome</keyword>
<dbReference type="SUPFAM" id="SSF55729">
    <property type="entry name" value="Acyl-CoA N-acyltransferases (Nat)"/>
    <property type="match status" value="1"/>
</dbReference>
<evidence type="ECO:0000313" key="3">
    <source>
        <dbReference type="Proteomes" id="UP000199315"/>
    </source>
</evidence>
<dbReference type="Gene3D" id="3.40.630.30">
    <property type="match status" value="1"/>
</dbReference>
<dbReference type="GO" id="GO:0016740">
    <property type="term" value="F:transferase activity"/>
    <property type="evidence" value="ECO:0007669"/>
    <property type="project" value="UniProtKB-KW"/>
</dbReference>
<gene>
    <name evidence="2" type="ORF">SAMN05421730_1010110</name>
</gene>
<dbReference type="EMBL" id="FMKA01000010">
    <property type="protein sequence ID" value="SCP97453.1"/>
    <property type="molecule type" value="Genomic_DNA"/>
</dbReference>
<reference evidence="2 3" key="1">
    <citation type="submission" date="2016-09" db="EMBL/GenBank/DDBJ databases">
        <authorList>
            <person name="Capua I."/>
            <person name="De Benedictis P."/>
            <person name="Joannis T."/>
            <person name="Lombin L.H."/>
            <person name="Cattoli G."/>
        </authorList>
    </citation>
    <scope>NUCLEOTIDE SEQUENCE [LARGE SCALE GENOMIC DNA]</scope>
    <source>
        <strain evidence="2 3">GluBS11</strain>
    </source>
</reference>
<dbReference type="InterPro" id="IPR050644">
    <property type="entry name" value="PG_Glycine_Bridge_Synth"/>
</dbReference>
<dbReference type="InterPro" id="IPR016181">
    <property type="entry name" value="Acyl_CoA_acyltransferase"/>
</dbReference>
<keyword evidence="2" id="KW-0808">Transferase</keyword>
<proteinExistence type="predicted"/>
<protein>
    <submittedName>
        <fullName evidence="2">Acetyltransferase (GNAT) domain-containing protein</fullName>
    </submittedName>
</protein>
<evidence type="ECO:0000313" key="2">
    <source>
        <dbReference type="EMBL" id="SCP97453.1"/>
    </source>
</evidence>
<dbReference type="Proteomes" id="UP000199315">
    <property type="component" value="Unassembled WGS sequence"/>
</dbReference>
<accession>A0A1D3TU15</accession>
<feature type="domain" description="BioF2-like acetyltransferase" evidence="1">
    <location>
        <begin position="137"/>
        <end position="268"/>
    </location>
</feature>
<dbReference type="Pfam" id="PF13480">
    <property type="entry name" value="Acetyltransf_6"/>
    <property type="match status" value="1"/>
</dbReference>